<dbReference type="OrthoDB" id="9801773at2"/>
<name>A0A4U1BSQ6_9GAMM</name>
<feature type="domain" description="DUF1731" evidence="3">
    <location>
        <begin position="251"/>
        <end position="297"/>
    </location>
</feature>
<evidence type="ECO:0000259" key="2">
    <source>
        <dbReference type="Pfam" id="PF01370"/>
    </source>
</evidence>
<dbReference type="InterPro" id="IPR013549">
    <property type="entry name" value="DUF1731"/>
</dbReference>
<dbReference type="PANTHER" id="PTHR11092:SF0">
    <property type="entry name" value="EPIMERASE FAMILY PROTEIN SDR39U1"/>
    <property type="match status" value="1"/>
</dbReference>
<comment type="caution">
    <text evidence="4">The sequence shown here is derived from an EMBL/GenBank/DDBJ whole genome shotgun (WGS) entry which is preliminary data.</text>
</comment>
<dbReference type="SUPFAM" id="SSF51735">
    <property type="entry name" value="NAD(P)-binding Rossmann-fold domains"/>
    <property type="match status" value="1"/>
</dbReference>
<evidence type="ECO:0000256" key="1">
    <source>
        <dbReference type="ARBA" id="ARBA00009353"/>
    </source>
</evidence>
<protein>
    <submittedName>
        <fullName evidence="4">TIGR01777 family protein</fullName>
    </submittedName>
</protein>
<feature type="domain" description="NAD-dependent epimerase/dehydratase" evidence="2">
    <location>
        <begin position="3"/>
        <end position="215"/>
    </location>
</feature>
<accession>A0A4U1BSQ6</accession>
<reference evidence="4 5" key="1">
    <citation type="submission" date="2019-04" db="EMBL/GenBank/DDBJ databases">
        <authorList>
            <person name="Hwang J.C."/>
        </authorList>
    </citation>
    <scope>NUCLEOTIDE SEQUENCE [LARGE SCALE GENOMIC DNA]</scope>
    <source>
        <strain evidence="4 5">IMCC35002</strain>
    </source>
</reference>
<dbReference type="InterPro" id="IPR001509">
    <property type="entry name" value="Epimerase_deHydtase"/>
</dbReference>
<keyword evidence="5" id="KW-1185">Reference proteome</keyword>
<dbReference type="Pfam" id="PF01370">
    <property type="entry name" value="Epimerase"/>
    <property type="match status" value="1"/>
</dbReference>
<dbReference type="AlphaFoldDB" id="A0A4U1BSQ6"/>
<gene>
    <name evidence="4" type="ORF">FCL42_00050</name>
</gene>
<evidence type="ECO:0000259" key="3">
    <source>
        <dbReference type="Pfam" id="PF08338"/>
    </source>
</evidence>
<dbReference type="InterPro" id="IPR010099">
    <property type="entry name" value="SDR39U1"/>
</dbReference>
<dbReference type="Proteomes" id="UP000305675">
    <property type="component" value="Unassembled WGS sequence"/>
</dbReference>
<dbReference type="RefSeq" id="WP_136861340.1">
    <property type="nucleotide sequence ID" value="NZ_SWCJ01000001.1"/>
</dbReference>
<evidence type="ECO:0000313" key="4">
    <source>
        <dbReference type="EMBL" id="TKB58192.1"/>
    </source>
</evidence>
<dbReference type="Gene3D" id="3.40.50.720">
    <property type="entry name" value="NAD(P)-binding Rossmann-like Domain"/>
    <property type="match status" value="1"/>
</dbReference>
<dbReference type="EMBL" id="SWCJ01000001">
    <property type="protein sequence ID" value="TKB58192.1"/>
    <property type="molecule type" value="Genomic_DNA"/>
</dbReference>
<dbReference type="PANTHER" id="PTHR11092">
    <property type="entry name" value="SUGAR NUCLEOTIDE EPIMERASE RELATED"/>
    <property type="match status" value="1"/>
</dbReference>
<sequence length="309" mass="34036">MKIIITGGSGFIGQHLLKALAPHNELWVMSRTPAKTQHRLANQGIEVRGFSLEQLADLDGFDAVINLAGEPIADKRWSEKQKRKICHSRWHITETLSHWVAQCQQPPHTVLSASAIGIYGNSLDTVDEHTELSIDNRDFAQQVCQTWEYLAAPMQQHTRLAIVRIGLVLGDGGMLKKMVPAFKLGLGGKLASGKQGMSWIHIDDLVGLFIHLLNDKACDGLYNGTAPQPVSNQQFTDALAHSVKRPALLPAPAPLLKLALGEMSQLLLEGQYVRPTRALESNFQFQYPSLEQALSQLLEAKCKGTLSRA</sequence>
<dbReference type="NCBIfam" id="TIGR01777">
    <property type="entry name" value="yfcH"/>
    <property type="match status" value="1"/>
</dbReference>
<organism evidence="4 5">
    <name type="scientific">Ferrimonas aestuarii</name>
    <dbReference type="NCBI Taxonomy" id="2569539"/>
    <lineage>
        <taxon>Bacteria</taxon>
        <taxon>Pseudomonadati</taxon>
        <taxon>Pseudomonadota</taxon>
        <taxon>Gammaproteobacteria</taxon>
        <taxon>Alteromonadales</taxon>
        <taxon>Ferrimonadaceae</taxon>
        <taxon>Ferrimonas</taxon>
    </lineage>
</organism>
<evidence type="ECO:0000313" key="5">
    <source>
        <dbReference type="Proteomes" id="UP000305675"/>
    </source>
</evidence>
<comment type="similarity">
    <text evidence="1">Belongs to the NAD(P)-dependent epimerase/dehydratase family. SDR39U1 subfamily.</text>
</comment>
<dbReference type="Pfam" id="PF08338">
    <property type="entry name" value="DUF1731"/>
    <property type="match status" value="1"/>
</dbReference>
<proteinExistence type="inferred from homology"/>
<dbReference type="InterPro" id="IPR036291">
    <property type="entry name" value="NAD(P)-bd_dom_sf"/>
</dbReference>